<keyword evidence="3" id="KW-1185">Reference proteome</keyword>
<gene>
    <name evidence="2" type="primary">Necator_chrII.g8609</name>
    <name evidence="2" type="ORF">RB195_020814</name>
</gene>
<comment type="caution">
    <text evidence="2">The sequence shown here is derived from an EMBL/GenBank/DDBJ whole genome shotgun (WGS) entry which is preliminary data.</text>
</comment>
<feature type="region of interest" description="Disordered" evidence="1">
    <location>
        <begin position="18"/>
        <end position="86"/>
    </location>
</feature>
<evidence type="ECO:0000313" key="2">
    <source>
        <dbReference type="EMBL" id="KAK6738945.1"/>
    </source>
</evidence>
<organism evidence="2 3">
    <name type="scientific">Necator americanus</name>
    <name type="common">Human hookworm</name>
    <dbReference type="NCBI Taxonomy" id="51031"/>
    <lineage>
        <taxon>Eukaryota</taxon>
        <taxon>Metazoa</taxon>
        <taxon>Ecdysozoa</taxon>
        <taxon>Nematoda</taxon>
        <taxon>Chromadorea</taxon>
        <taxon>Rhabditida</taxon>
        <taxon>Rhabditina</taxon>
        <taxon>Rhabditomorpha</taxon>
        <taxon>Strongyloidea</taxon>
        <taxon>Ancylostomatidae</taxon>
        <taxon>Bunostominae</taxon>
        <taxon>Necator</taxon>
    </lineage>
</organism>
<proteinExistence type="predicted"/>
<evidence type="ECO:0000313" key="3">
    <source>
        <dbReference type="Proteomes" id="UP001303046"/>
    </source>
</evidence>
<name>A0ABR1CNC4_NECAM</name>
<accession>A0ABR1CNC4</accession>
<reference evidence="2 3" key="1">
    <citation type="submission" date="2023-08" db="EMBL/GenBank/DDBJ databases">
        <title>A Necator americanus chromosomal reference genome.</title>
        <authorList>
            <person name="Ilik V."/>
            <person name="Petrzelkova K.J."/>
            <person name="Pardy F."/>
            <person name="Fuh T."/>
            <person name="Niatou-Singa F.S."/>
            <person name="Gouil Q."/>
            <person name="Baker L."/>
            <person name="Ritchie M.E."/>
            <person name="Jex A.R."/>
            <person name="Gazzola D."/>
            <person name="Li H."/>
            <person name="Toshio Fujiwara R."/>
            <person name="Zhan B."/>
            <person name="Aroian R.V."/>
            <person name="Pafco B."/>
            <person name="Schwarz E.M."/>
        </authorList>
    </citation>
    <scope>NUCLEOTIDE SEQUENCE [LARGE SCALE GENOMIC DNA]</scope>
    <source>
        <strain evidence="2 3">Aroian</strain>
        <tissue evidence="2">Whole animal</tissue>
    </source>
</reference>
<dbReference type="Proteomes" id="UP001303046">
    <property type="component" value="Unassembled WGS sequence"/>
</dbReference>
<sequence length="86" mass="9761">MYEVIEVEDVNERIAMTQKLQKPSGREGGPTSTCVREQKRDGLQRAAKASKNSGNVTATAVKEEEKKEEEWQPWHGPTEAFRETLE</sequence>
<dbReference type="EMBL" id="JAVFWL010000002">
    <property type="protein sequence ID" value="KAK6738945.1"/>
    <property type="molecule type" value="Genomic_DNA"/>
</dbReference>
<feature type="compositionally biased region" description="Basic and acidic residues" evidence="1">
    <location>
        <begin position="61"/>
        <end position="72"/>
    </location>
</feature>
<protein>
    <submittedName>
        <fullName evidence="2">Uncharacterized protein</fullName>
    </submittedName>
</protein>
<evidence type="ECO:0000256" key="1">
    <source>
        <dbReference type="SAM" id="MobiDB-lite"/>
    </source>
</evidence>